<dbReference type="EMBL" id="CAJJDM010000104">
    <property type="protein sequence ID" value="CAD8096349.1"/>
    <property type="molecule type" value="Genomic_DNA"/>
</dbReference>
<dbReference type="PANTHER" id="PTHR31600:SF2">
    <property type="entry name" value="GAMETE ENRICHED GENE 10 PROTEIN-RELATED"/>
    <property type="match status" value="1"/>
</dbReference>
<evidence type="ECO:0000313" key="2">
    <source>
        <dbReference type="EMBL" id="CAD8096349.1"/>
    </source>
</evidence>
<feature type="transmembrane region" description="Helical" evidence="1">
    <location>
        <begin position="86"/>
        <end position="106"/>
    </location>
</feature>
<feature type="transmembrane region" description="Helical" evidence="1">
    <location>
        <begin position="228"/>
        <end position="249"/>
    </location>
</feature>
<accession>A0A8S1NYA3</accession>
<evidence type="ECO:0000313" key="3">
    <source>
        <dbReference type="Proteomes" id="UP000688137"/>
    </source>
</evidence>
<dbReference type="Proteomes" id="UP000688137">
    <property type="component" value="Unassembled WGS sequence"/>
</dbReference>
<feature type="transmembrane region" description="Helical" evidence="1">
    <location>
        <begin position="118"/>
        <end position="139"/>
    </location>
</feature>
<feature type="transmembrane region" description="Helical" evidence="1">
    <location>
        <begin position="1586"/>
        <end position="1607"/>
    </location>
</feature>
<dbReference type="OMA" id="YYEYRIR"/>
<feature type="transmembrane region" description="Helical" evidence="1">
    <location>
        <begin position="145"/>
        <end position="165"/>
    </location>
</feature>
<feature type="transmembrane region" description="Helical" evidence="1">
    <location>
        <begin position="186"/>
        <end position="216"/>
    </location>
</feature>
<dbReference type="InterPro" id="IPR052994">
    <property type="entry name" value="Tiny_macrocysts_regulators"/>
</dbReference>
<dbReference type="PANTHER" id="PTHR31600">
    <property type="entry name" value="TINY MACROCYSTS PROTEIN B-RELATED"/>
    <property type="match status" value="1"/>
</dbReference>
<feature type="transmembrane region" description="Helical" evidence="1">
    <location>
        <begin position="1334"/>
        <end position="1354"/>
    </location>
</feature>
<name>A0A8S1NYA3_PARPR</name>
<feature type="transmembrane region" description="Helical" evidence="1">
    <location>
        <begin position="261"/>
        <end position="286"/>
    </location>
</feature>
<reference evidence="2" key="1">
    <citation type="submission" date="2021-01" db="EMBL/GenBank/DDBJ databases">
        <authorList>
            <consortium name="Genoscope - CEA"/>
            <person name="William W."/>
        </authorList>
    </citation>
    <scope>NUCLEOTIDE SEQUENCE</scope>
</reference>
<feature type="transmembrane region" description="Helical" evidence="1">
    <location>
        <begin position="1210"/>
        <end position="1228"/>
    </location>
</feature>
<gene>
    <name evidence="2" type="ORF">PPRIM_AZ9-3.1.T1010047</name>
</gene>
<protein>
    <recommendedName>
        <fullName evidence="4">Transmembrane protein</fullName>
    </recommendedName>
</protein>
<keyword evidence="3" id="KW-1185">Reference proteome</keyword>
<sequence length="1644" mass="195323">MNTIIFKRKLCTLYEIIREQKQQTYLNPDFVWLMYTGIRFSLILRFDQFNEKEYQDQELILVKNFINWFHLLTPISQIQQSTIKSVLVIIIAVFHILSILIIVFEIKKWNFFKHYQNIYYTYFQILILYPSFIYIYQIQNQNPKNILVWCCTIPIFINYMIFSYFQRNYLLPIQNPFTKRYRIQNYLQNFIEIVILISIPYFVEIIQTMIMMLLFLMQLIDSIFNQPYSMQINLNYCLCSSILLFGSVIKCLSINMNQKEYLFYSFMLVPLLSLLMKRVLILTYSINLEQNQLSKSLLFQIADEYYSNNPIKQSKILFILKNKYKILPNKQIIESQQNYYILMLILRLYDSYSQQKKFREEELQLYKIFFIFQTQEKLNLAYIQLKQHQIQSSYQSLYFQIIKLYCSKLITNKIDQDLKSIQGRLDIQQIKQSHLLIETCIPSIIQILDLKNKFLESLLIGYDRIEQLAQQCIGLSDKIQELKNLVFTEMELDILIISKQIIKLNILDLRLLSLLFGPVLNDYHITFQIEQRIDDLLNLERNVLSRNIQNTSLLNDDVIIIQISMMKNHGQILNKDKSKILKYFKFPNDESFKSISQLNQLLPEYLVIKHDKFLNQFLNTGESILFNTSHDVFPSYYCGFSFLVTLQLIPSYDEMDDYVLSAILKKSYEHSDFIIFDASGKILGLSEQVLQLLIQNDSDFNKNILNSYIYFWFKDLLIIINQQMESILDYTQQFTLFTQATLIQPIKNLQELIQSHDSYQKQHFFIENIQQFEQTQSIKPSCYEIDYVIQMFDFINQNILQYTQNQIGFQVTFNLQFQKMQGYHPLFILQITEYFEKQLKFINPKSIGTISPYSSISKIKSHQKQSNISSLSDDDMDELHQELIINQTIINKLLLRQEKDDVRVFNQNIQNCEHSMIDKENKESNLISPRSNREILMQKGLMEDDSEDIKGNESNIIKSSSQRENIELGEFGNKQIEIQIENQSRSSATSDKTQNSIYHLIRNLQYKIVYQNGIVKAIYNTLCLSLFLIILVSVELSVERNNVDELKFSIPLVRLPQRFNRLYCTFIAISQLQLQDKLLNLSYGEYYEYRIRNESAQKRNEIQNLMLELKNQFSHIQLPSLTIRIINEYIYQLENTTMLQFDILVNEHTSQINEYLQIQNQTQQDIFKIEALLEFLKGNLIAQLDITINIVNEIEQDFFNFIDYSQIEQLVFLTVMLWIIIIFLIIQLNQWQQPYKYIQIILLLISKISDKDIEITIQKTLYLLNRIISNPHQIKNINYFRDCFWYTKKSYSFQSLRISSDLSKSNQNGKMIQQKQKKSSRIQDTSLSILNIKILLIFFWLFLSGFVLIAYIIMNQNMSDNLPELRLTMEFVKFKQNLDGIMIICFLLKNQQSLIEETLQVFALNSELNTRDKYFQTQYQELLQEFNPLLIEMDDIYSNIYNDIVASSKINDENKNLLLNLYEKDLCQIIPNILPFCAYDNGTFSYFPTYPSATSLLNNQQTYKYVTYQNIFRIISILNTYYTLEINGIKDTNLTNANLFLENPEFIQIILPYFFDLSYAILEFYYTIINSTLDILESDYEMILQYYVGAGIGCLIILYSFTLIRAITLQRKVRLILQSIILIPYESLMDQSIIMTIRKIDRNL</sequence>
<evidence type="ECO:0000256" key="1">
    <source>
        <dbReference type="SAM" id="Phobius"/>
    </source>
</evidence>
<keyword evidence="1" id="KW-0472">Membrane</keyword>
<evidence type="ECO:0008006" key="4">
    <source>
        <dbReference type="Google" id="ProtNLM"/>
    </source>
</evidence>
<keyword evidence="1" id="KW-0812">Transmembrane</keyword>
<comment type="caution">
    <text evidence="2">The sequence shown here is derived from an EMBL/GenBank/DDBJ whole genome shotgun (WGS) entry which is preliminary data.</text>
</comment>
<proteinExistence type="predicted"/>
<keyword evidence="1" id="KW-1133">Transmembrane helix</keyword>
<organism evidence="2 3">
    <name type="scientific">Paramecium primaurelia</name>
    <dbReference type="NCBI Taxonomy" id="5886"/>
    <lineage>
        <taxon>Eukaryota</taxon>
        <taxon>Sar</taxon>
        <taxon>Alveolata</taxon>
        <taxon>Ciliophora</taxon>
        <taxon>Intramacronucleata</taxon>
        <taxon>Oligohymenophorea</taxon>
        <taxon>Peniculida</taxon>
        <taxon>Parameciidae</taxon>
        <taxon>Paramecium</taxon>
    </lineage>
</organism>